<feature type="signal peptide" evidence="2">
    <location>
        <begin position="1"/>
        <end position="24"/>
    </location>
</feature>
<evidence type="ECO:0000313" key="3">
    <source>
        <dbReference type="EMBL" id="MBG6087275.1"/>
    </source>
</evidence>
<evidence type="ECO:0000256" key="2">
    <source>
        <dbReference type="SAM" id="SignalP"/>
    </source>
</evidence>
<proteinExistence type="predicted"/>
<evidence type="ECO:0000256" key="1">
    <source>
        <dbReference type="SAM" id="MobiDB-lite"/>
    </source>
</evidence>
<name>A0A931GHD6_9ACTN</name>
<evidence type="ECO:0000313" key="4">
    <source>
        <dbReference type="Proteomes" id="UP000614047"/>
    </source>
</evidence>
<evidence type="ECO:0008006" key="5">
    <source>
        <dbReference type="Google" id="ProtNLM"/>
    </source>
</evidence>
<feature type="compositionally biased region" description="Gly residues" evidence="1">
    <location>
        <begin position="196"/>
        <end position="208"/>
    </location>
</feature>
<dbReference type="EMBL" id="JADOUA010000001">
    <property type="protein sequence ID" value="MBG6087275.1"/>
    <property type="molecule type" value="Genomic_DNA"/>
</dbReference>
<dbReference type="AlphaFoldDB" id="A0A931GHD6"/>
<sequence>MTPRRLLALALPLGVVAVGTPAFAYFVPDYSQRVAATAVAAAPAKSPYLLTAGERPAGNALGGMARNLKTVGVQALLDRKGDRKGEWGGDCGRAARVPAGAKVFCFDTRDTGTEEWYPHGVTTVSDAQADEKWGASRPLLVSWNDRDEKAPHRSARVTFINTENDTYRHVLLVWPYQNARGQTTYEPVGTQRSGTQGSGAQGSGAQGSGTGIQAGGLAWYGNRLYVADAGTGLRVFDMRQIFDLGKSRNGSTGKPGRVGLHGKTYHGYGYRYVMPQVASYVPAKDLGGSCTGDGTPHHSWLSINRTGKDKLVTGEWCRNTQGRVAQFPLVSGKSGTGDLVTDSDGRAAPTSVARLPVSHVQGGSTADGTWWFTRNVPASERPFPPGQNKNPGELVRAQWSETGFEEVGRQAVSYGPEDLSCWRGRNQVWTVAEHPGQRAVYAVDKSRLTP</sequence>
<protein>
    <recommendedName>
        <fullName evidence="5">Secreted protein</fullName>
    </recommendedName>
</protein>
<dbReference type="RefSeq" id="WP_197010164.1">
    <property type="nucleotide sequence ID" value="NZ_BAABES010000006.1"/>
</dbReference>
<organism evidence="3 4">
    <name type="scientific">Actinomadura viridis</name>
    <dbReference type="NCBI Taxonomy" id="58110"/>
    <lineage>
        <taxon>Bacteria</taxon>
        <taxon>Bacillati</taxon>
        <taxon>Actinomycetota</taxon>
        <taxon>Actinomycetes</taxon>
        <taxon>Streptosporangiales</taxon>
        <taxon>Thermomonosporaceae</taxon>
        <taxon>Actinomadura</taxon>
    </lineage>
</organism>
<reference evidence="3" key="1">
    <citation type="submission" date="2020-11" db="EMBL/GenBank/DDBJ databases">
        <title>Sequencing the genomes of 1000 actinobacteria strains.</title>
        <authorList>
            <person name="Klenk H.-P."/>
        </authorList>
    </citation>
    <scope>NUCLEOTIDE SEQUENCE</scope>
    <source>
        <strain evidence="3">DSM 43175</strain>
    </source>
</reference>
<gene>
    <name evidence="3" type="ORF">IW256_001388</name>
</gene>
<accession>A0A931GHD6</accession>
<comment type="caution">
    <text evidence="3">The sequence shown here is derived from an EMBL/GenBank/DDBJ whole genome shotgun (WGS) entry which is preliminary data.</text>
</comment>
<feature type="chain" id="PRO_5037853107" description="Secreted protein" evidence="2">
    <location>
        <begin position="25"/>
        <end position="450"/>
    </location>
</feature>
<keyword evidence="4" id="KW-1185">Reference proteome</keyword>
<keyword evidence="2" id="KW-0732">Signal</keyword>
<dbReference type="Proteomes" id="UP000614047">
    <property type="component" value="Unassembled WGS sequence"/>
</dbReference>
<feature type="region of interest" description="Disordered" evidence="1">
    <location>
        <begin position="185"/>
        <end position="208"/>
    </location>
</feature>